<organism evidence="2 3">
    <name type="scientific">Aliterella atlantica CENA595</name>
    <dbReference type="NCBI Taxonomy" id="1618023"/>
    <lineage>
        <taxon>Bacteria</taxon>
        <taxon>Bacillati</taxon>
        <taxon>Cyanobacteriota</taxon>
        <taxon>Cyanophyceae</taxon>
        <taxon>Chroococcidiopsidales</taxon>
        <taxon>Aliterellaceae</taxon>
        <taxon>Aliterella</taxon>
    </lineage>
</organism>
<dbReference type="EMBL" id="JYON01000043">
    <property type="protein sequence ID" value="KJH69460.1"/>
    <property type="molecule type" value="Genomic_DNA"/>
</dbReference>
<evidence type="ECO:0000313" key="3">
    <source>
        <dbReference type="Proteomes" id="UP000032452"/>
    </source>
</evidence>
<reference evidence="2 3" key="1">
    <citation type="submission" date="2015-02" db="EMBL/GenBank/DDBJ databases">
        <title>Draft genome of a novel marine cyanobacterium (Chroococcales) isolated from South Atlantic Ocean.</title>
        <authorList>
            <person name="Rigonato J."/>
            <person name="Alvarenga D.O."/>
            <person name="Branco L.H."/>
            <person name="Varani A.M."/>
            <person name="Brandini F.P."/>
            <person name="Fiore M.F."/>
        </authorList>
    </citation>
    <scope>NUCLEOTIDE SEQUENCE [LARGE SCALE GENOMIC DNA]</scope>
    <source>
        <strain evidence="2 3">CENA595</strain>
    </source>
</reference>
<dbReference type="SUPFAM" id="SSF51905">
    <property type="entry name" value="FAD/NAD(P)-binding domain"/>
    <property type="match status" value="1"/>
</dbReference>
<dbReference type="OrthoDB" id="547674at2"/>
<comment type="caution">
    <text evidence="2">The sequence shown here is derived from an EMBL/GenBank/DDBJ whole genome shotgun (WGS) entry which is preliminary data.</text>
</comment>
<dbReference type="SUPFAM" id="SSF54373">
    <property type="entry name" value="FAD-linked reductases, C-terminal domain"/>
    <property type="match status" value="1"/>
</dbReference>
<dbReference type="InterPro" id="IPR036188">
    <property type="entry name" value="FAD/NAD-bd_sf"/>
</dbReference>
<dbReference type="Proteomes" id="UP000032452">
    <property type="component" value="Unassembled WGS sequence"/>
</dbReference>
<evidence type="ECO:0000313" key="2">
    <source>
        <dbReference type="EMBL" id="KJH69460.1"/>
    </source>
</evidence>
<dbReference type="PANTHER" id="PTHR10742:SF410">
    <property type="entry name" value="LYSINE-SPECIFIC HISTONE DEMETHYLASE 2"/>
    <property type="match status" value="1"/>
</dbReference>
<keyword evidence="3" id="KW-1185">Reference proteome</keyword>
<dbReference type="Pfam" id="PF01593">
    <property type="entry name" value="Amino_oxidase"/>
    <property type="match status" value="1"/>
</dbReference>
<protein>
    <recommendedName>
        <fullName evidence="1">Amine oxidase domain-containing protein</fullName>
    </recommendedName>
</protein>
<dbReference type="PANTHER" id="PTHR10742">
    <property type="entry name" value="FLAVIN MONOAMINE OXIDASE"/>
    <property type="match status" value="1"/>
</dbReference>
<feature type="domain" description="Amine oxidase" evidence="1">
    <location>
        <begin position="48"/>
        <end position="472"/>
    </location>
</feature>
<proteinExistence type="predicted"/>
<gene>
    <name evidence="2" type="ORF">UH38_23650</name>
</gene>
<name>A0A0D8ZL53_9CYAN</name>
<sequence>MHFKPLKRREFIWGLGLSALSSSLLQDNLVGANNTQRSPSVLVLGAGLSGLYTALLLERAGVKVVVLEGRDRVGGRVYTLDNLPGKPEAGGQGFSERYQRLLALAASLQVPTTQASPPGRDSLLYVRSQPVVSSDWATSTANKLAETERNTLPPRLLTSYLSPDNPLPDETAWLKAEYADLDISLEQYLSAKGASPEALRLMNFNPASLFNSIEATSALWALRNNQRTKTPSKQPMRIEGGNSRLPEKMAAALKFPVQKNKTVTSIRSSGSCVEVECADGSNFQADYAVVTLPFSVLRRIKITPPLQGKQAQAVAELPYTIITRMQLAVRRPFWEEDGFPPQMWTDTRLQNIFPVTDATGTQNLFCITGGNSARQLDAMNPQMLAEFVQSKLARIRPASKGNVEVTNVVSWGRDPFARGAYAHFAPGQIRRFQGKMAQPWQRMHFAGEHTAIASAGMEGALESAERVVNEVLARIQ</sequence>
<dbReference type="AlphaFoldDB" id="A0A0D8ZL53"/>
<dbReference type="GO" id="GO:0016491">
    <property type="term" value="F:oxidoreductase activity"/>
    <property type="evidence" value="ECO:0007669"/>
    <property type="project" value="InterPro"/>
</dbReference>
<dbReference type="STRING" id="1618023.UH38_23650"/>
<dbReference type="InterPro" id="IPR002937">
    <property type="entry name" value="Amino_oxidase"/>
</dbReference>
<dbReference type="RefSeq" id="WP_045057174.1">
    <property type="nucleotide sequence ID" value="NZ_CAWMDP010000053.1"/>
</dbReference>
<accession>A0A0D8ZL53</accession>
<dbReference type="InterPro" id="IPR050281">
    <property type="entry name" value="Flavin_monoamine_oxidase"/>
</dbReference>
<dbReference type="Gene3D" id="3.50.50.60">
    <property type="entry name" value="FAD/NAD(P)-binding domain"/>
    <property type="match status" value="1"/>
</dbReference>
<evidence type="ECO:0000259" key="1">
    <source>
        <dbReference type="Pfam" id="PF01593"/>
    </source>
</evidence>